<evidence type="ECO:0000256" key="1">
    <source>
        <dbReference type="SAM" id="MobiDB-lite"/>
    </source>
</evidence>
<reference evidence="2 3" key="2">
    <citation type="submission" date="2018-11" db="EMBL/GenBank/DDBJ databases">
        <authorList>
            <consortium name="Pathogen Informatics"/>
        </authorList>
    </citation>
    <scope>NUCLEOTIDE SEQUENCE [LARGE SCALE GENOMIC DNA]</scope>
</reference>
<feature type="compositionally biased region" description="Polar residues" evidence="1">
    <location>
        <begin position="10"/>
        <end position="19"/>
    </location>
</feature>
<name>A0A0M3KKF2_ANISI</name>
<dbReference type="AlphaFoldDB" id="A0A0M3KKF2"/>
<evidence type="ECO:0000313" key="4">
    <source>
        <dbReference type="WBParaSite" id="ASIM_0002148201-mRNA-1"/>
    </source>
</evidence>
<keyword evidence="3" id="KW-1185">Reference proteome</keyword>
<protein>
    <submittedName>
        <fullName evidence="2 4">Uncharacterized protein</fullName>
    </submittedName>
</protein>
<gene>
    <name evidence="2" type="ORF">ASIM_LOCUS20850</name>
</gene>
<dbReference type="EMBL" id="UYRR01040971">
    <property type="protein sequence ID" value="VDK80247.1"/>
    <property type="molecule type" value="Genomic_DNA"/>
</dbReference>
<proteinExistence type="predicted"/>
<sequence>MCAACGMPTSDETTTISSFHSDESDSPPTNDYAEEYERAQKANSNVKKWKDLA</sequence>
<feature type="region of interest" description="Disordered" evidence="1">
    <location>
        <begin position="1"/>
        <end position="32"/>
    </location>
</feature>
<reference evidence="4" key="1">
    <citation type="submission" date="2017-02" db="UniProtKB">
        <authorList>
            <consortium name="WormBaseParasite"/>
        </authorList>
    </citation>
    <scope>IDENTIFICATION</scope>
</reference>
<evidence type="ECO:0000313" key="3">
    <source>
        <dbReference type="Proteomes" id="UP000267096"/>
    </source>
</evidence>
<accession>A0A0M3KKF2</accession>
<dbReference type="WBParaSite" id="ASIM_0002148201-mRNA-1">
    <property type="protein sequence ID" value="ASIM_0002148201-mRNA-1"/>
    <property type="gene ID" value="ASIM_0002148201"/>
</dbReference>
<organism evidence="4">
    <name type="scientific">Anisakis simplex</name>
    <name type="common">Herring worm</name>
    <dbReference type="NCBI Taxonomy" id="6269"/>
    <lineage>
        <taxon>Eukaryota</taxon>
        <taxon>Metazoa</taxon>
        <taxon>Ecdysozoa</taxon>
        <taxon>Nematoda</taxon>
        <taxon>Chromadorea</taxon>
        <taxon>Rhabditida</taxon>
        <taxon>Spirurina</taxon>
        <taxon>Ascaridomorpha</taxon>
        <taxon>Ascaridoidea</taxon>
        <taxon>Anisakidae</taxon>
        <taxon>Anisakis</taxon>
        <taxon>Anisakis simplex complex</taxon>
    </lineage>
</organism>
<dbReference type="Proteomes" id="UP000267096">
    <property type="component" value="Unassembled WGS sequence"/>
</dbReference>
<evidence type="ECO:0000313" key="2">
    <source>
        <dbReference type="EMBL" id="VDK80247.1"/>
    </source>
</evidence>